<dbReference type="eggNOG" id="KOG3510">
    <property type="taxonomic scope" value="Eukaryota"/>
</dbReference>
<dbReference type="EMBL" id="DS985259">
    <property type="protein sequence ID" value="EDV20538.1"/>
    <property type="molecule type" value="Genomic_DNA"/>
</dbReference>
<dbReference type="SUPFAM" id="SSF49265">
    <property type="entry name" value="Fibronectin type III"/>
    <property type="match status" value="1"/>
</dbReference>
<dbReference type="PANTHER" id="PTHR46534">
    <property type="entry name" value="IGGFC_BINDING DOMAIN-CONTAINING PROTEIN"/>
    <property type="match status" value="1"/>
</dbReference>
<dbReference type="InterPro" id="IPR003599">
    <property type="entry name" value="Ig_sub"/>
</dbReference>
<feature type="domain" description="Ig-like" evidence="1">
    <location>
        <begin position="832"/>
        <end position="920"/>
    </location>
</feature>
<dbReference type="Pfam" id="PF00041">
    <property type="entry name" value="fn3"/>
    <property type="match status" value="1"/>
</dbReference>
<dbReference type="RefSeq" id="XP_002116964.1">
    <property type="nucleotide sequence ID" value="XM_002116928.1"/>
</dbReference>
<feature type="domain" description="Ig-like" evidence="1">
    <location>
        <begin position="360"/>
        <end position="397"/>
    </location>
</feature>
<dbReference type="OMA" id="CCENIES"/>
<dbReference type="PROSITE" id="PS50853">
    <property type="entry name" value="FN3"/>
    <property type="match status" value="1"/>
</dbReference>
<dbReference type="InterPro" id="IPR035234">
    <property type="entry name" value="IgGFc-bd_N"/>
</dbReference>
<organism evidence="3 4">
    <name type="scientific">Trichoplax adhaerens</name>
    <name type="common">Trichoplax reptans</name>
    <dbReference type="NCBI Taxonomy" id="10228"/>
    <lineage>
        <taxon>Eukaryota</taxon>
        <taxon>Metazoa</taxon>
        <taxon>Placozoa</taxon>
        <taxon>Uniplacotomia</taxon>
        <taxon>Trichoplacea</taxon>
        <taxon>Trichoplacidae</taxon>
        <taxon>Trichoplax</taxon>
    </lineage>
</organism>
<name>B3S9V2_TRIAD</name>
<evidence type="ECO:0000313" key="4">
    <source>
        <dbReference type="Proteomes" id="UP000009022"/>
    </source>
</evidence>
<dbReference type="KEGG" id="tad:TRIADDRAFT_61038"/>
<dbReference type="SMART" id="SM00060">
    <property type="entry name" value="FN3"/>
    <property type="match status" value="2"/>
</dbReference>
<dbReference type="PANTHER" id="PTHR46534:SF1">
    <property type="entry name" value="IGGFC-BINDING PROTEIN N-TERMINAL DOMAIN-CONTAINING PROTEIN"/>
    <property type="match status" value="1"/>
</dbReference>
<protein>
    <submittedName>
        <fullName evidence="3">Uncharacterized protein</fullName>
    </submittedName>
</protein>
<keyword evidence="4" id="KW-1185">Reference proteome</keyword>
<dbReference type="SUPFAM" id="SSF48726">
    <property type="entry name" value="Immunoglobulin"/>
    <property type="match status" value="2"/>
</dbReference>
<dbReference type="InParanoid" id="B3S9V2"/>
<accession>B3S9V2</accession>
<evidence type="ECO:0000259" key="1">
    <source>
        <dbReference type="PROSITE" id="PS50835"/>
    </source>
</evidence>
<dbReference type="InterPro" id="IPR007110">
    <property type="entry name" value="Ig-like_dom"/>
</dbReference>
<dbReference type="CTD" id="6758177"/>
<dbReference type="Pfam" id="PF17517">
    <property type="entry name" value="IgGFc_binding"/>
    <property type="match status" value="2"/>
</dbReference>
<feature type="domain" description="Fibronectin type-III" evidence="2">
    <location>
        <begin position="933"/>
        <end position="1034"/>
    </location>
</feature>
<dbReference type="HOGENOM" id="CLU_278533_0_0_1"/>
<dbReference type="Proteomes" id="UP000009022">
    <property type="component" value="Unassembled WGS sequence"/>
</dbReference>
<dbReference type="InterPro" id="IPR036116">
    <property type="entry name" value="FN3_sf"/>
</dbReference>
<evidence type="ECO:0000259" key="2">
    <source>
        <dbReference type="PROSITE" id="PS50853"/>
    </source>
</evidence>
<dbReference type="STRING" id="10228.B3S9V2"/>
<sequence>MTESKGIGLTSEIIRIVSDQEIKVTAYQPYLNRSEASLIFPIPLYGKKYVIATYKPTVKAKFLILSHREHTHVNITFPKNTLYNGRIYNRSYPLNITLQRHQVFQFHSKSDLTGTIMQSNETVGIFSGNECANIPSQSSVCNTMFEQFLPASKLGQSYVLSTVSARNSGNIYRVVAAYDNTTVDIPSLSQTHTLNQGYYTEFELFYNEETVLVCDLPCLLVQFTIGGGSDSQRSDPFLTLVPAIEHYKSNYIVHIPSIATSQYQIYHNYLVVMIPASYRDGLLVNGNNLTGITWHTVFTNGSLDYACASIAITNATYTVSHVSDQVSFGLIQYGWSSQGIAYGFMGGIRENTTITTFFPPVITLQPDDQNNTLGQTIQLECTGISNPASTLVWLKNGIPIANTDDFKQVSSRGRDFCLGIYSQHPSANTPIPYILLTAYNQTANVIIFNNYFKSTVRRTLAPYETVAISISNFMVNDATGKTSKVFHVLSDHDITVKLYTIFKFTTDASLILPSSFYGKKYVAATYVPALNARILILAHQNDTTVSIRFPRGTYYNGQLYTRDRPLSIKLEQFQGFLYQINYDLTGTVIESDKGVAVITGNKCANVPVGVTFCDVLVQHLPPIEALGRNYILKALDGRKAYTVYRVIAAYDNTVVTKSYPFQTFILQRQGSFYEFQLLSGQGTNLVCDRPCLVVKYGVGITADSITGDPFIIAVPSVDDFDSNYIANVPRDISNFLSLFPVNYLQVIVEESFKEGLTLNGTAFPKVNWLPIRTLRNKNYMVASIPVGIGTYKLANNNSNATFGLLQYAWNSQSTSYGLSAGIKAKIFISSYPIIENLTESVMVPRGKVIDLQCQGSSLTKPVMISWLKNNLILSPNQYIITQINITENTVASQLMINPATYNHSDIYRCRVYNPHAAVLSSNIAIVIQDPPNPVRNLSISNITADSISVSWLPPKHDGYSPIMNYTVELLNDQSLLVIKNCSSSLIPTQCLTLTTSATFQGLKPFTVYYLRTWANNVIGNSTASTLQVKTDEAGIALGYNSSSIQINWKPPVITNGILGYRVYQWRSNQTIKTLKNSVLVYDGRSFQASATNLEADHLYYYQIIPYNIKYGYLGIASEFMNGTSHEDGKYIVVTE</sequence>
<dbReference type="AlphaFoldDB" id="B3S9V2"/>
<dbReference type="CDD" id="cd00063">
    <property type="entry name" value="FN3"/>
    <property type="match status" value="2"/>
</dbReference>
<evidence type="ECO:0000313" key="3">
    <source>
        <dbReference type="EMBL" id="EDV20538.1"/>
    </source>
</evidence>
<dbReference type="GeneID" id="6758177"/>
<dbReference type="Pfam" id="PF13927">
    <property type="entry name" value="Ig_3"/>
    <property type="match status" value="1"/>
</dbReference>
<dbReference type="PROSITE" id="PS50835">
    <property type="entry name" value="IG_LIKE"/>
    <property type="match status" value="2"/>
</dbReference>
<dbReference type="eggNOG" id="KOG1216">
    <property type="taxonomic scope" value="Eukaryota"/>
</dbReference>
<dbReference type="InterPro" id="IPR036179">
    <property type="entry name" value="Ig-like_dom_sf"/>
</dbReference>
<dbReference type="Gene3D" id="2.60.40.10">
    <property type="entry name" value="Immunoglobulins"/>
    <property type="match status" value="4"/>
</dbReference>
<proteinExistence type="predicted"/>
<dbReference type="OrthoDB" id="6236007at2759"/>
<gene>
    <name evidence="3" type="ORF">TRIADDRAFT_61038</name>
</gene>
<dbReference type="PhylomeDB" id="B3S9V2"/>
<dbReference type="SMART" id="SM00409">
    <property type="entry name" value="IG"/>
    <property type="match status" value="1"/>
</dbReference>
<dbReference type="InterPro" id="IPR003961">
    <property type="entry name" value="FN3_dom"/>
</dbReference>
<reference evidence="3 4" key="1">
    <citation type="journal article" date="2008" name="Nature">
        <title>The Trichoplax genome and the nature of placozoans.</title>
        <authorList>
            <person name="Srivastava M."/>
            <person name="Begovic E."/>
            <person name="Chapman J."/>
            <person name="Putnam N.H."/>
            <person name="Hellsten U."/>
            <person name="Kawashima T."/>
            <person name="Kuo A."/>
            <person name="Mitros T."/>
            <person name="Salamov A."/>
            <person name="Carpenter M.L."/>
            <person name="Signorovitch A.Y."/>
            <person name="Moreno M.A."/>
            <person name="Kamm K."/>
            <person name="Grimwood J."/>
            <person name="Schmutz J."/>
            <person name="Shapiro H."/>
            <person name="Grigoriev I.V."/>
            <person name="Buss L.W."/>
            <person name="Schierwater B."/>
            <person name="Dellaporta S.L."/>
            <person name="Rokhsar D.S."/>
        </authorList>
    </citation>
    <scope>NUCLEOTIDE SEQUENCE [LARGE SCALE GENOMIC DNA]</scope>
    <source>
        <strain evidence="3 4">Grell-BS-1999</strain>
    </source>
</reference>
<dbReference type="CDD" id="cd00096">
    <property type="entry name" value="Ig"/>
    <property type="match status" value="1"/>
</dbReference>
<dbReference type="InterPro" id="IPR013783">
    <property type="entry name" value="Ig-like_fold"/>
</dbReference>